<feature type="compositionally biased region" description="Basic residues" evidence="6">
    <location>
        <begin position="245"/>
        <end position="259"/>
    </location>
</feature>
<dbReference type="Gene3D" id="4.10.1000.10">
    <property type="entry name" value="Zinc finger, CCCH-type"/>
    <property type="match status" value="2"/>
</dbReference>
<dbReference type="SMART" id="SM00356">
    <property type="entry name" value="ZnF_C3H1"/>
    <property type="match status" value="2"/>
</dbReference>
<feature type="zinc finger region" description="C3H1-type" evidence="5">
    <location>
        <begin position="284"/>
        <end position="310"/>
    </location>
</feature>
<dbReference type="Proteomes" id="UP001497744">
    <property type="component" value="Unassembled WGS sequence"/>
</dbReference>
<feature type="domain" description="C3H1-type" evidence="7">
    <location>
        <begin position="284"/>
        <end position="310"/>
    </location>
</feature>
<feature type="region of interest" description="Disordered" evidence="6">
    <location>
        <begin position="236"/>
        <end position="271"/>
    </location>
</feature>
<evidence type="ECO:0000259" key="7">
    <source>
        <dbReference type="PROSITE" id="PS50103"/>
    </source>
</evidence>
<dbReference type="InterPro" id="IPR045877">
    <property type="entry name" value="ZFP36-like"/>
</dbReference>
<dbReference type="GO" id="GO:0008270">
    <property type="term" value="F:zinc ion binding"/>
    <property type="evidence" value="ECO:0007669"/>
    <property type="project" value="UniProtKB-KW"/>
</dbReference>
<dbReference type="SUPFAM" id="SSF90229">
    <property type="entry name" value="CCCH zinc finger"/>
    <property type="match status" value="2"/>
</dbReference>
<feature type="compositionally biased region" description="Polar residues" evidence="6">
    <location>
        <begin position="261"/>
        <end position="271"/>
    </location>
</feature>
<dbReference type="InterPro" id="IPR036855">
    <property type="entry name" value="Znf_CCCH_sf"/>
</dbReference>
<evidence type="ECO:0000256" key="1">
    <source>
        <dbReference type="ARBA" id="ARBA00022723"/>
    </source>
</evidence>
<keyword evidence="9" id="KW-1185">Reference proteome</keyword>
<dbReference type="GeneID" id="94195003"/>
<organism evidence="8 9">
    <name type="scientific">Babesia caballi</name>
    <dbReference type="NCBI Taxonomy" id="5871"/>
    <lineage>
        <taxon>Eukaryota</taxon>
        <taxon>Sar</taxon>
        <taxon>Alveolata</taxon>
        <taxon>Apicomplexa</taxon>
        <taxon>Aconoidasida</taxon>
        <taxon>Piroplasmida</taxon>
        <taxon>Babesiidae</taxon>
        <taxon>Babesia</taxon>
    </lineage>
</organism>
<evidence type="ECO:0000256" key="5">
    <source>
        <dbReference type="PROSITE-ProRule" id="PRU00723"/>
    </source>
</evidence>
<sequence length="412" mass="44953">MEDRVVADVGGYSDTYNRAPTFSKLSDTLGVLTDDAVATGPLPSPTISESSDDYYTSLRDYIDRLSVDEVDATIRDVLESMSIRGEAKSTVQATQPGLPLSTEDLSVSNNTTAKWQPLFCRFEPGQSQSTVSSDILKRPTGLQSDSLRTGAPLAPMYTFYDDSSYSECVSTGWNPNISTFDASMWDFLASSHGHNGTKGSYLANVRGSNGTSLADSLINTQADAFRVEQALASALSETYTPESHHSRHPKSAKAAKHNRVQQEGSQKTPTSGLVNVKLNAANEFWRTSICKYWQRGICENTDCNFAHGKKELKATVGVWKTTLCHHWKNGTCRVGKDCRHAHGEAELQPKNIPLLVLKNKFLNTVRRREPGRRKKGAKNTSLIDLADMQASGVHTASHSPNPFTVGAGFGAV</sequence>
<accession>A0AAV4LV88</accession>
<reference evidence="8 9" key="1">
    <citation type="submission" date="2021-06" db="EMBL/GenBank/DDBJ databases">
        <title>Genome sequence of Babesia caballi.</title>
        <authorList>
            <person name="Yamagishi J."/>
            <person name="Kidaka T."/>
            <person name="Ochi A."/>
        </authorList>
    </citation>
    <scope>NUCLEOTIDE SEQUENCE [LARGE SCALE GENOMIC DNA]</scope>
    <source>
        <strain evidence="8">USDA-D6B2</strain>
    </source>
</reference>
<dbReference type="PANTHER" id="PTHR12547">
    <property type="entry name" value="CCCH ZINC FINGER/TIS11-RELATED"/>
    <property type="match status" value="1"/>
</dbReference>
<feature type="zinc finger region" description="C3H1-type" evidence="5">
    <location>
        <begin position="319"/>
        <end position="345"/>
    </location>
</feature>
<dbReference type="AlphaFoldDB" id="A0AAV4LV88"/>
<dbReference type="EMBL" id="BPLF01000002">
    <property type="protein sequence ID" value="GIX63522.1"/>
    <property type="molecule type" value="Genomic_DNA"/>
</dbReference>
<proteinExistence type="predicted"/>
<evidence type="ECO:0000256" key="3">
    <source>
        <dbReference type="ARBA" id="ARBA00022771"/>
    </source>
</evidence>
<dbReference type="Pfam" id="PF00642">
    <property type="entry name" value="zf-CCCH"/>
    <property type="match status" value="1"/>
</dbReference>
<evidence type="ECO:0000256" key="2">
    <source>
        <dbReference type="ARBA" id="ARBA00022737"/>
    </source>
</evidence>
<evidence type="ECO:0000256" key="6">
    <source>
        <dbReference type="SAM" id="MobiDB-lite"/>
    </source>
</evidence>
<keyword evidence="2" id="KW-0677">Repeat</keyword>
<dbReference type="RefSeq" id="XP_067715591.1">
    <property type="nucleotide sequence ID" value="XM_067859490.1"/>
</dbReference>
<evidence type="ECO:0000256" key="4">
    <source>
        <dbReference type="ARBA" id="ARBA00022833"/>
    </source>
</evidence>
<dbReference type="GO" id="GO:0003729">
    <property type="term" value="F:mRNA binding"/>
    <property type="evidence" value="ECO:0007669"/>
    <property type="project" value="InterPro"/>
</dbReference>
<comment type="caution">
    <text evidence="8">The sequence shown here is derived from an EMBL/GenBank/DDBJ whole genome shotgun (WGS) entry which is preliminary data.</text>
</comment>
<dbReference type="InterPro" id="IPR000571">
    <property type="entry name" value="Znf_CCCH"/>
</dbReference>
<gene>
    <name evidence="8" type="ORF">BcabD6B2_29570</name>
</gene>
<feature type="domain" description="C3H1-type" evidence="7">
    <location>
        <begin position="319"/>
        <end position="345"/>
    </location>
</feature>
<evidence type="ECO:0000313" key="9">
    <source>
        <dbReference type="Proteomes" id="UP001497744"/>
    </source>
</evidence>
<keyword evidence="3 5" id="KW-0863">Zinc-finger</keyword>
<name>A0AAV4LV88_BABCB</name>
<protein>
    <submittedName>
        <fullName evidence="8">Zinc finger protein, putative</fullName>
    </submittedName>
</protein>
<keyword evidence="1 5" id="KW-0479">Metal-binding</keyword>
<dbReference type="PROSITE" id="PS50103">
    <property type="entry name" value="ZF_C3H1"/>
    <property type="match status" value="2"/>
</dbReference>
<evidence type="ECO:0000313" key="8">
    <source>
        <dbReference type="EMBL" id="GIX63522.1"/>
    </source>
</evidence>
<keyword evidence="4 5" id="KW-0862">Zinc</keyword>